<dbReference type="PROSITE" id="PS50016">
    <property type="entry name" value="ZF_PHD_2"/>
    <property type="match status" value="1"/>
</dbReference>
<dbReference type="SMART" id="SM00355">
    <property type="entry name" value="ZnF_C2H2"/>
    <property type="match status" value="10"/>
</dbReference>
<dbReference type="FunFam" id="3.30.160.60:FF:000202">
    <property type="entry name" value="Zinc finger protein 574"/>
    <property type="match status" value="1"/>
</dbReference>
<feature type="compositionally biased region" description="Basic residues" evidence="6">
    <location>
        <begin position="87"/>
        <end position="106"/>
    </location>
</feature>
<organism evidence="9 10">
    <name type="scientific">Meganyctiphanes norvegica</name>
    <name type="common">Northern krill</name>
    <name type="synonym">Thysanopoda norvegica</name>
    <dbReference type="NCBI Taxonomy" id="48144"/>
    <lineage>
        <taxon>Eukaryota</taxon>
        <taxon>Metazoa</taxon>
        <taxon>Ecdysozoa</taxon>
        <taxon>Arthropoda</taxon>
        <taxon>Crustacea</taxon>
        <taxon>Multicrustacea</taxon>
        <taxon>Malacostraca</taxon>
        <taxon>Eumalacostraca</taxon>
        <taxon>Eucarida</taxon>
        <taxon>Euphausiacea</taxon>
        <taxon>Euphausiidae</taxon>
        <taxon>Meganyctiphanes</taxon>
    </lineage>
</organism>
<feature type="domain" description="C2H2-type" evidence="8">
    <location>
        <begin position="303"/>
        <end position="331"/>
    </location>
</feature>
<evidence type="ECO:0000313" key="9">
    <source>
        <dbReference type="EMBL" id="CAL4181881.1"/>
    </source>
</evidence>
<dbReference type="Pfam" id="PF00096">
    <property type="entry name" value="zf-C2H2"/>
    <property type="match status" value="5"/>
</dbReference>
<evidence type="ECO:0000313" key="10">
    <source>
        <dbReference type="Proteomes" id="UP001497623"/>
    </source>
</evidence>
<keyword evidence="3 5" id="KW-0863">Zinc-finger</keyword>
<keyword evidence="1" id="KW-0479">Metal-binding</keyword>
<evidence type="ECO:0000256" key="5">
    <source>
        <dbReference type="PROSITE-ProRule" id="PRU00042"/>
    </source>
</evidence>
<dbReference type="GO" id="GO:0000981">
    <property type="term" value="F:DNA-binding transcription factor activity, RNA polymerase II-specific"/>
    <property type="evidence" value="ECO:0007669"/>
    <property type="project" value="TreeGrafter"/>
</dbReference>
<keyword evidence="2" id="KW-0677">Repeat</keyword>
<dbReference type="GO" id="GO:0008270">
    <property type="term" value="F:zinc ion binding"/>
    <property type="evidence" value="ECO:0007669"/>
    <property type="project" value="UniProtKB-KW"/>
</dbReference>
<dbReference type="EMBL" id="CAXKWB010059364">
    <property type="protein sequence ID" value="CAL4181881.1"/>
    <property type="molecule type" value="Genomic_DNA"/>
</dbReference>
<reference evidence="9 10" key="1">
    <citation type="submission" date="2024-05" db="EMBL/GenBank/DDBJ databases">
        <authorList>
            <person name="Wallberg A."/>
        </authorList>
    </citation>
    <scope>NUCLEOTIDE SEQUENCE [LARGE SCALE GENOMIC DNA]</scope>
</reference>
<evidence type="ECO:0000256" key="2">
    <source>
        <dbReference type="ARBA" id="ARBA00022737"/>
    </source>
</evidence>
<dbReference type="Gene3D" id="3.30.40.10">
    <property type="entry name" value="Zinc/RING finger domain, C3HC4 (zinc finger)"/>
    <property type="match status" value="1"/>
</dbReference>
<evidence type="ECO:0000256" key="6">
    <source>
        <dbReference type="SAM" id="MobiDB-lite"/>
    </source>
</evidence>
<dbReference type="Proteomes" id="UP001497623">
    <property type="component" value="Unassembled WGS sequence"/>
</dbReference>
<name>A0AAV2SEZ5_MEGNR</name>
<dbReference type="InterPro" id="IPR019787">
    <property type="entry name" value="Znf_PHD-finger"/>
</dbReference>
<dbReference type="PROSITE" id="PS50157">
    <property type="entry name" value="ZINC_FINGER_C2H2_2"/>
    <property type="match status" value="9"/>
</dbReference>
<feature type="region of interest" description="Disordered" evidence="6">
    <location>
        <begin position="76"/>
        <end position="183"/>
    </location>
</feature>
<feature type="domain" description="PHD-type" evidence="7">
    <location>
        <begin position="2"/>
        <end position="62"/>
    </location>
</feature>
<dbReference type="AlphaFoldDB" id="A0AAV2SEZ5"/>
<feature type="domain" description="C2H2-type" evidence="8">
    <location>
        <begin position="247"/>
        <end position="275"/>
    </location>
</feature>
<dbReference type="InterPro" id="IPR050717">
    <property type="entry name" value="C2H2-ZF_Transcription_Reg"/>
</dbReference>
<feature type="compositionally biased region" description="Acidic residues" evidence="6">
    <location>
        <begin position="135"/>
        <end position="145"/>
    </location>
</feature>
<dbReference type="Pfam" id="PF00628">
    <property type="entry name" value="PHD"/>
    <property type="match status" value="1"/>
</dbReference>
<dbReference type="SUPFAM" id="SSF57667">
    <property type="entry name" value="beta-beta-alpha zinc fingers"/>
    <property type="match status" value="7"/>
</dbReference>
<dbReference type="PROSITE" id="PS00028">
    <property type="entry name" value="ZINC_FINGER_C2H2_1"/>
    <property type="match status" value="6"/>
</dbReference>
<feature type="domain" description="C2H2-type" evidence="8">
    <location>
        <begin position="416"/>
        <end position="444"/>
    </location>
</feature>
<evidence type="ECO:0000259" key="7">
    <source>
        <dbReference type="PROSITE" id="PS50016"/>
    </source>
</evidence>
<feature type="compositionally biased region" description="Basic and acidic residues" evidence="6">
    <location>
        <begin position="121"/>
        <end position="134"/>
    </location>
</feature>
<dbReference type="GO" id="GO:0032502">
    <property type="term" value="P:developmental process"/>
    <property type="evidence" value="ECO:0007669"/>
    <property type="project" value="UniProtKB-ARBA"/>
</dbReference>
<dbReference type="InterPro" id="IPR019786">
    <property type="entry name" value="Zinc_finger_PHD-type_CS"/>
</dbReference>
<dbReference type="SUPFAM" id="SSF57903">
    <property type="entry name" value="FYVE/PHD zinc finger"/>
    <property type="match status" value="1"/>
</dbReference>
<dbReference type="PANTHER" id="PTHR14196:SF12">
    <property type="entry name" value="ZINC FINGER PROTEIN 208-LIKE"/>
    <property type="match status" value="1"/>
</dbReference>
<feature type="domain" description="C2H2-type" evidence="8">
    <location>
        <begin position="445"/>
        <end position="465"/>
    </location>
</feature>
<keyword evidence="10" id="KW-1185">Reference proteome</keyword>
<evidence type="ECO:0000256" key="4">
    <source>
        <dbReference type="ARBA" id="ARBA00022833"/>
    </source>
</evidence>
<sequence>MNVNCGICNAIVEEDNEGLYCDVCNCWYHNACGENPLIEDIYCLLNDVPINVKWFCDKCIWETEKWITSFNVDKSNDEISNEASPRAQKRKIKENKIKKKSRPKKRKLDDNDNTNNVGDSNDDRTGQSEVKIEIQDEAIDYEDSQNSDPDTWVPNVTDDDEENENNEEKWRSGVLKKAKRTSNRKQRDKHKCDLCTKTFYKPENLVAHRLRHDGDERPYKCTDCGKGFKRMYALRVHSTTHSDDRPFVCEICAEGFKIQSKLNEHFREFHSDDKHHECTKCDFSTASKKVINRHMLEHIDGNFACTLCDTKFLKKMSLSTHMKYIHIGERPYACTLCNYKAFSKAILKNHMPTHTGEKPFICDICGKQFRDAQILKLHTLVHTDEKPHKCEICGKQFRAKKRLNAHMLFHNSKREHTCPECGYCTYTKHSLTKHIQNVHTKEKLYECDMCGNKYKTKWNLSKHKRGIRGSCQGANGVNTSKSQKNSIHSRQKEEKTELEQVSVQEREKYRFQLQQPNYRIPQPLLMYNEAAPASSIINSDGDLICSVQVSPTIF</sequence>
<feature type="region of interest" description="Disordered" evidence="6">
    <location>
        <begin position="471"/>
        <end position="497"/>
    </location>
</feature>
<dbReference type="InterPro" id="IPR013083">
    <property type="entry name" value="Znf_RING/FYVE/PHD"/>
</dbReference>
<evidence type="ECO:0000256" key="3">
    <source>
        <dbReference type="ARBA" id="ARBA00022771"/>
    </source>
</evidence>
<dbReference type="PROSITE" id="PS01359">
    <property type="entry name" value="ZF_PHD_1"/>
    <property type="match status" value="1"/>
</dbReference>
<feature type="domain" description="C2H2-type" evidence="8">
    <location>
        <begin position="190"/>
        <end position="217"/>
    </location>
</feature>
<dbReference type="Gene3D" id="3.30.160.60">
    <property type="entry name" value="Classic Zinc Finger"/>
    <property type="match status" value="8"/>
</dbReference>
<proteinExistence type="predicted"/>
<dbReference type="PANTHER" id="PTHR14196">
    <property type="entry name" value="ODD-SKIPPED - RELATED"/>
    <property type="match status" value="1"/>
</dbReference>
<comment type="caution">
    <text evidence="9">The sequence shown here is derived from an EMBL/GenBank/DDBJ whole genome shotgun (WGS) entry which is preliminary data.</text>
</comment>
<feature type="compositionally biased region" description="Polar residues" evidence="6">
    <location>
        <begin position="472"/>
        <end position="488"/>
    </location>
</feature>
<feature type="compositionally biased region" description="Basic residues" evidence="6">
    <location>
        <begin position="174"/>
        <end position="183"/>
    </location>
</feature>
<feature type="domain" description="C2H2-type" evidence="8">
    <location>
        <begin position="332"/>
        <end position="359"/>
    </location>
</feature>
<dbReference type="InterPro" id="IPR013087">
    <property type="entry name" value="Znf_C2H2_type"/>
</dbReference>
<dbReference type="FunFam" id="3.30.160.60:FF:000446">
    <property type="entry name" value="Zinc finger protein"/>
    <property type="match status" value="1"/>
</dbReference>
<feature type="domain" description="C2H2-type" evidence="8">
    <location>
        <begin position="219"/>
        <end position="246"/>
    </location>
</feature>
<dbReference type="GO" id="GO:0000977">
    <property type="term" value="F:RNA polymerase II transcription regulatory region sequence-specific DNA binding"/>
    <property type="evidence" value="ECO:0007669"/>
    <property type="project" value="TreeGrafter"/>
</dbReference>
<feature type="domain" description="C2H2-type" evidence="8">
    <location>
        <begin position="360"/>
        <end position="387"/>
    </location>
</feature>
<dbReference type="InterPro" id="IPR036236">
    <property type="entry name" value="Znf_C2H2_sf"/>
</dbReference>
<feature type="domain" description="C2H2-type" evidence="8">
    <location>
        <begin position="388"/>
        <end position="415"/>
    </location>
</feature>
<gene>
    <name evidence="9" type="ORF">MNOR_LOCUS35471</name>
</gene>
<keyword evidence="4" id="KW-0862">Zinc</keyword>
<accession>A0AAV2SEZ5</accession>
<dbReference type="GO" id="GO:0005634">
    <property type="term" value="C:nucleus"/>
    <property type="evidence" value="ECO:0007669"/>
    <property type="project" value="UniProtKB-SubCell"/>
</dbReference>
<dbReference type="FunFam" id="3.30.160.60:FF:000624">
    <property type="entry name" value="zinc finger protein 697"/>
    <property type="match status" value="2"/>
</dbReference>
<evidence type="ECO:0000259" key="8">
    <source>
        <dbReference type="PROSITE" id="PS50157"/>
    </source>
</evidence>
<protein>
    <submittedName>
        <fullName evidence="9">Uncharacterized protein</fullName>
    </submittedName>
</protein>
<evidence type="ECO:0000256" key="1">
    <source>
        <dbReference type="ARBA" id="ARBA00022723"/>
    </source>
</evidence>
<dbReference type="InterPro" id="IPR011011">
    <property type="entry name" value="Znf_FYVE_PHD"/>
</dbReference>